<evidence type="ECO:0000313" key="7">
    <source>
        <dbReference type="EMBL" id="KAK4183942.1"/>
    </source>
</evidence>
<evidence type="ECO:0000256" key="1">
    <source>
        <dbReference type="ARBA" id="ARBA00022630"/>
    </source>
</evidence>
<evidence type="ECO:0000256" key="4">
    <source>
        <dbReference type="SAM" id="MobiDB-lite"/>
    </source>
</evidence>
<comment type="caution">
    <text evidence="7">The sequence shown here is derived from an EMBL/GenBank/DDBJ whole genome shotgun (WGS) entry which is preliminary data.</text>
</comment>
<dbReference type="EMBL" id="MU864514">
    <property type="protein sequence ID" value="KAK4183942.1"/>
    <property type="molecule type" value="Genomic_DNA"/>
</dbReference>
<reference evidence="7" key="1">
    <citation type="journal article" date="2023" name="Mol. Phylogenet. Evol.">
        <title>Genome-scale phylogeny and comparative genomics of the fungal order Sordariales.</title>
        <authorList>
            <person name="Hensen N."/>
            <person name="Bonometti L."/>
            <person name="Westerberg I."/>
            <person name="Brannstrom I.O."/>
            <person name="Guillou S."/>
            <person name="Cros-Aarteil S."/>
            <person name="Calhoun S."/>
            <person name="Haridas S."/>
            <person name="Kuo A."/>
            <person name="Mondo S."/>
            <person name="Pangilinan J."/>
            <person name="Riley R."/>
            <person name="LaButti K."/>
            <person name="Andreopoulos B."/>
            <person name="Lipzen A."/>
            <person name="Chen C."/>
            <person name="Yan M."/>
            <person name="Daum C."/>
            <person name="Ng V."/>
            <person name="Clum A."/>
            <person name="Steindorff A."/>
            <person name="Ohm R.A."/>
            <person name="Martin F."/>
            <person name="Silar P."/>
            <person name="Natvig D.O."/>
            <person name="Lalanne C."/>
            <person name="Gautier V."/>
            <person name="Ament-Velasquez S.L."/>
            <person name="Kruys A."/>
            <person name="Hutchinson M.I."/>
            <person name="Powell A.J."/>
            <person name="Barry K."/>
            <person name="Miller A.N."/>
            <person name="Grigoriev I.V."/>
            <person name="Debuchy R."/>
            <person name="Gladieux P."/>
            <person name="Hiltunen Thoren M."/>
            <person name="Johannesson H."/>
        </authorList>
    </citation>
    <scope>NUCLEOTIDE SEQUENCE</scope>
    <source>
        <strain evidence="7">PSN309</strain>
    </source>
</reference>
<evidence type="ECO:0000256" key="2">
    <source>
        <dbReference type="ARBA" id="ARBA00022827"/>
    </source>
</evidence>
<evidence type="ECO:0000256" key="3">
    <source>
        <dbReference type="ARBA" id="ARBA00023002"/>
    </source>
</evidence>
<dbReference type="Pfam" id="PF11160">
    <property type="entry name" value="Hva1_TUDOR"/>
    <property type="match status" value="1"/>
</dbReference>
<dbReference type="PRINTS" id="PR00420">
    <property type="entry name" value="RNGMNOXGNASE"/>
</dbReference>
<dbReference type="PANTHER" id="PTHR43004">
    <property type="entry name" value="TRK SYSTEM POTASSIUM UPTAKE PROTEIN"/>
    <property type="match status" value="1"/>
</dbReference>
<protein>
    <submittedName>
        <fullName evidence="7">FAD binding domain-containing protein</fullName>
    </submittedName>
</protein>
<keyword evidence="3" id="KW-0560">Oxidoreductase</keyword>
<dbReference type="Gene3D" id="3.40.30.120">
    <property type="match status" value="1"/>
</dbReference>
<reference evidence="7" key="2">
    <citation type="submission" date="2023-05" db="EMBL/GenBank/DDBJ databases">
        <authorList>
            <consortium name="Lawrence Berkeley National Laboratory"/>
            <person name="Steindorff A."/>
            <person name="Hensen N."/>
            <person name="Bonometti L."/>
            <person name="Westerberg I."/>
            <person name="Brannstrom I.O."/>
            <person name="Guillou S."/>
            <person name="Cros-Aarteil S."/>
            <person name="Calhoun S."/>
            <person name="Haridas S."/>
            <person name="Kuo A."/>
            <person name="Mondo S."/>
            <person name="Pangilinan J."/>
            <person name="Riley R."/>
            <person name="Labutti K."/>
            <person name="Andreopoulos B."/>
            <person name="Lipzen A."/>
            <person name="Chen C."/>
            <person name="Yanf M."/>
            <person name="Daum C."/>
            <person name="Ng V."/>
            <person name="Clum A."/>
            <person name="Ohm R."/>
            <person name="Martin F."/>
            <person name="Silar P."/>
            <person name="Natvig D."/>
            <person name="Lalanne C."/>
            <person name="Gautier V."/>
            <person name="Ament-Velasquez S.L."/>
            <person name="Kruys A."/>
            <person name="Hutchinson M.I."/>
            <person name="Powell A.J."/>
            <person name="Barry K."/>
            <person name="Miller A.N."/>
            <person name="Grigoriev I.V."/>
            <person name="Debuchy R."/>
            <person name="Gladieux P."/>
            <person name="Thoren M.H."/>
            <person name="Johannesson H."/>
        </authorList>
    </citation>
    <scope>NUCLEOTIDE SEQUENCE</scope>
    <source>
        <strain evidence="7">PSN309</strain>
    </source>
</reference>
<dbReference type="Proteomes" id="UP001302126">
    <property type="component" value="Unassembled WGS sequence"/>
</dbReference>
<dbReference type="Gene3D" id="3.50.50.60">
    <property type="entry name" value="FAD/NAD(P)-binding domain"/>
    <property type="match status" value="2"/>
</dbReference>
<dbReference type="Pfam" id="PF01494">
    <property type="entry name" value="FAD_binding_3"/>
    <property type="match status" value="1"/>
</dbReference>
<organism evidence="7 8">
    <name type="scientific">Podospora australis</name>
    <dbReference type="NCBI Taxonomy" id="1536484"/>
    <lineage>
        <taxon>Eukaryota</taxon>
        <taxon>Fungi</taxon>
        <taxon>Dikarya</taxon>
        <taxon>Ascomycota</taxon>
        <taxon>Pezizomycotina</taxon>
        <taxon>Sordariomycetes</taxon>
        <taxon>Sordariomycetidae</taxon>
        <taxon>Sordariales</taxon>
        <taxon>Podosporaceae</taxon>
        <taxon>Podospora</taxon>
    </lineage>
</organism>
<dbReference type="AlphaFoldDB" id="A0AAN6WPB1"/>
<dbReference type="InterPro" id="IPR002938">
    <property type="entry name" value="FAD-bd"/>
</dbReference>
<dbReference type="Pfam" id="PF21274">
    <property type="entry name" value="Rng_hyd_C"/>
    <property type="match status" value="1"/>
</dbReference>
<feature type="region of interest" description="Disordered" evidence="4">
    <location>
        <begin position="533"/>
        <end position="561"/>
    </location>
</feature>
<dbReference type="InterPro" id="IPR036188">
    <property type="entry name" value="FAD/NAD-bd_sf"/>
</dbReference>
<accession>A0AAN6WPB1</accession>
<evidence type="ECO:0000259" key="6">
    <source>
        <dbReference type="Pfam" id="PF11160"/>
    </source>
</evidence>
<dbReference type="InterPro" id="IPR050641">
    <property type="entry name" value="RIFMO-like"/>
</dbReference>
<dbReference type="SUPFAM" id="SSF51905">
    <property type="entry name" value="FAD/NAD(P)-binding domain"/>
    <property type="match status" value="1"/>
</dbReference>
<dbReference type="GO" id="GO:0016709">
    <property type="term" value="F:oxidoreductase activity, acting on paired donors, with incorporation or reduction of molecular oxygen, NAD(P)H as one donor, and incorporation of one atom of oxygen"/>
    <property type="evidence" value="ECO:0007669"/>
    <property type="project" value="UniProtKB-ARBA"/>
</dbReference>
<dbReference type="PANTHER" id="PTHR43004:SF8">
    <property type="entry name" value="FAD-BINDING DOMAIN-CONTAINING PROTEIN-RELATED"/>
    <property type="match status" value="1"/>
</dbReference>
<sequence>MAGEEYARTYAFGKGPDRVGDYKAASPCDHVDLPQTLLEPILVRFATTNGFRVRFDTTLVSFQEVQEAAGPKVLATVKDRLTGFEYLIKTKYLFGADGAHSVVVSQLGLPMSVKPGAQYMINVLVKADLSHLMAHRKGNLHWVLQPDRDESDGLGTKCVVRMIKPWKEWMFILVASPTLDLTQKVPNETYIERVKGVIGDETPIEILHVGSWNVNETYAKGFSKGNVFGLGDAVHRHPPARGLGSNTCIQDSYNLAWKVAYVERGLASPSILDTYSVERQPVGQGIVETANSAFRTNALAWEVFGTFPQSNPAALIELTKNDLAGAHRRQLLQEAMKAVPSEYNGLGIEMGQQYKSRAIYLADEDGPRKLSGRELADPVLYLEPNTYPGSRLPHAWLNKAAPAQPVSTIDLAGHGVFALFTGIGGEAWKTAAASLSKTTGVVVKTCSIGYRQDWEDIYFSWAKVRGVEESGAVLVRPDRVVVWRANLVPSGGVEKCEVKLSSVLKQLPIASMFFKAALQRGARAGSRIAKMPMKSSSTNFSPGDTVRYKPVGGPDSNTSESVGRITDVLTEPGQQAGRNVNASMEQPRYEIENLNTGKTSSIYERNILGIEK</sequence>
<proteinExistence type="predicted"/>
<name>A0AAN6WPB1_9PEZI</name>
<keyword evidence="2" id="KW-0274">FAD</keyword>
<dbReference type="InterPro" id="IPR021331">
    <property type="entry name" value="Hva1_TUDOR"/>
</dbReference>
<evidence type="ECO:0000313" key="8">
    <source>
        <dbReference type="Proteomes" id="UP001302126"/>
    </source>
</evidence>
<dbReference type="GO" id="GO:0071949">
    <property type="term" value="F:FAD binding"/>
    <property type="evidence" value="ECO:0007669"/>
    <property type="project" value="InterPro"/>
</dbReference>
<gene>
    <name evidence="7" type="ORF">QBC35DRAFT_535356</name>
</gene>
<evidence type="ECO:0000259" key="5">
    <source>
        <dbReference type="Pfam" id="PF01494"/>
    </source>
</evidence>
<feature type="domain" description="FAD-binding" evidence="5">
    <location>
        <begin position="10"/>
        <end position="289"/>
    </location>
</feature>
<feature type="domain" description="Hypervirulence associated protein TUDOR" evidence="6">
    <location>
        <begin position="543"/>
        <end position="607"/>
    </location>
</feature>
<keyword evidence="8" id="KW-1185">Reference proteome</keyword>
<keyword evidence="1" id="KW-0285">Flavoprotein</keyword>